<evidence type="ECO:0000259" key="17">
    <source>
        <dbReference type="Pfam" id="PF00905"/>
    </source>
</evidence>
<evidence type="ECO:0000256" key="12">
    <source>
        <dbReference type="ARBA" id="ARBA00023316"/>
    </source>
</evidence>
<evidence type="ECO:0000256" key="11">
    <source>
        <dbReference type="ARBA" id="ARBA00023268"/>
    </source>
</evidence>
<comment type="similarity">
    <text evidence="3">In the N-terminal section; belongs to the glycosyltransferase 51 family.</text>
</comment>
<comment type="catalytic activity">
    <reaction evidence="13">
        <text>Preferential cleavage: (Ac)2-L-Lys-D-Ala-|-D-Ala. Also transpeptidation of peptidyl-alanyl moieties that are N-acyl substituents of D-alanine.</text>
        <dbReference type="EC" id="3.4.16.4"/>
    </reaction>
</comment>
<feature type="domain" description="Penicillin-binding protein transpeptidase" evidence="17">
    <location>
        <begin position="335"/>
        <end position="557"/>
    </location>
</feature>
<feature type="compositionally biased region" description="Basic residues" evidence="15">
    <location>
        <begin position="718"/>
        <end position="728"/>
    </location>
</feature>
<evidence type="ECO:0000256" key="8">
    <source>
        <dbReference type="ARBA" id="ARBA00022801"/>
    </source>
</evidence>
<dbReference type="Pfam" id="PF00905">
    <property type="entry name" value="Transpeptidase"/>
    <property type="match status" value="1"/>
</dbReference>
<dbReference type="GO" id="GO:0008955">
    <property type="term" value="F:peptidoglycan glycosyltransferase activity"/>
    <property type="evidence" value="ECO:0007669"/>
    <property type="project" value="UniProtKB-EC"/>
</dbReference>
<dbReference type="PANTHER" id="PTHR32282:SF33">
    <property type="entry name" value="PEPTIDOGLYCAN GLYCOSYLTRANSFERASE"/>
    <property type="match status" value="1"/>
</dbReference>
<dbReference type="Pfam" id="PF00912">
    <property type="entry name" value="Transgly"/>
    <property type="match status" value="1"/>
</dbReference>
<dbReference type="NCBIfam" id="TIGR02074">
    <property type="entry name" value="PBP_1a_fam"/>
    <property type="match status" value="1"/>
</dbReference>
<dbReference type="InterPro" id="IPR012338">
    <property type="entry name" value="Beta-lactam/transpept-like"/>
</dbReference>
<dbReference type="InterPro" id="IPR050396">
    <property type="entry name" value="Glycosyltr_51/Transpeptidase"/>
</dbReference>
<evidence type="ECO:0000256" key="9">
    <source>
        <dbReference type="ARBA" id="ARBA00022960"/>
    </source>
</evidence>
<evidence type="ECO:0000256" key="4">
    <source>
        <dbReference type="ARBA" id="ARBA00022645"/>
    </source>
</evidence>
<keyword evidence="4" id="KW-0121">Carboxypeptidase</keyword>
<dbReference type="InterPro" id="IPR001264">
    <property type="entry name" value="Glyco_trans_51"/>
</dbReference>
<dbReference type="AlphaFoldDB" id="A0A974S422"/>
<dbReference type="GO" id="GO:0008658">
    <property type="term" value="F:penicillin binding"/>
    <property type="evidence" value="ECO:0007669"/>
    <property type="project" value="InterPro"/>
</dbReference>
<dbReference type="GO" id="GO:0030288">
    <property type="term" value="C:outer membrane-bounded periplasmic space"/>
    <property type="evidence" value="ECO:0007669"/>
    <property type="project" value="TreeGrafter"/>
</dbReference>
<keyword evidence="16" id="KW-0812">Transmembrane</keyword>
<keyword evidence="11" id="KW-0511">Multifunctional enzyme</keyword>
<dbReference type="GO" id="GO:0006508">
    <property type="term" value="P:proteolysis"/>
    <property type="evidence" value="ECO:0007669"/>
    <property type="project" value="UniProtKB-KW"/>
</dbReference>
<evidence type="ECO:0000256" key="10">
    <source>
        <dbReference type="ARBA" id="ARBA00022984"/>
    </source>
</evidence>
<keyword evidence="12" id="KW-0961">Cell wall biogenesis/degradation</keyword>
<dbReference type="InterPro" id="IPR036950">
    <property type="entry name" value="PBP_transglycosylase"/>
</dbReference>
<feature type="compositionally biased region" description="Low complexity" evidence="15">
    <location>
        <begin position="664"/>
        <end position="678"/>
    </location>
</feature>
<dbReference type="GO" id="GO:0008360">
    <property type="term" value="P:regulation of cell shape"/>
    <property type="evidence" value="ECO:0007669"/>
    <property type="project" value="UniProtKB-KW"/>
</dbReference>
<feature type="domain" description="Glycosyl transferase family 51" evidence="18">
    <location>
        <begin position="73"/>
        <end position="249"/>
    </location>
</feature>
<evidence type="ECO:0000256" key="13">
    <source>
        <dbReference type="ARBA" id="ARBA00034000"/>
    </source>
</evidence>
<dbReference type="GO" id="GO:0009252">
    <property type="term" value="P:peptidoglycan biosynthetic process"/>
    <property type="evidence" value="ECO:0007669"/>
    <property type="project" value="UniProtKB-KW"/>
</dbReference>
<evidence type="ECO:0000256" key="6">
    <source>
        <dbReference type="ARBA" id="ARBA00022676"/>
    </source>
</evidence>
<dbReference type="GO" id="GO:0009002">
    <property type="term" value="F:serine-type D-Ala-D-Ala carboxypeptidase activity"/>
    <property type="evidence" value="ECO:0007669"/>
    <property type="project" value="UniProtKB-EC"/>
</dbReference>
<keyword evidence="8" id="KW-0378">Hydrolase</keyword>
<evidence type="ECO:0000256" key="7">
    <source>
        <dbReference type="ARBA" id="ARBA00022679"/>
    </source>
</evidence>
<dbReference type="SUPFAM" id="SSF56601">
    <property type="entry name" value="beta-lactamase/transpeptidase-like"/>
    <property type="match status" value="1"/>
</dbReference>
<evidence type="ECO:0000256" key="15">
    <source>
        <dbReference type="SAM" id="MobiDB-lite"/>
    </source>
</evidence>
<keyword evidence="6" id="KW-0328">Glycosyltransferase</keyword>
<reference evidence="20" key="1">
    <citation type="submission" date="2020-09" db="EMBL/GenBank/DDBJ databases">
        <title>Sphingomonas sp., a new species isolated from pork steak.</title>
        <authorList>
            <person name="Heidler von Heilborn D."/>
        </authorList>
    </citation>
    <scope>NUCLEOTIDE SEQUENCE [LARGE SCALE GENOMIC DNA]</scope>
</reference>
<dbReference type="KEGG" id="sari:H5J25_17690"/>
<dbReference type="GO" id="GO:0071555">
    <property type="term" value="P:cell wall organization"/>
    <property type="evidence" value="ECO:0007669"/>
    <property type="project" value="UniProtKB-KW"/>
</dbReference>
<feature type="compositionally biased region" description="Basic and acidic residues" evidence="15">
    <location>
        <begin position="805"/>
        <end position="814"/>
    </location>
</feature>
<keyword evidence="9" id="KW-0133">Cell shape</keyword>
<keyword evidence="5" id="KW-0645">Protease</keyword>
<keyword evidence="7" id="KW-0808">Transferase</keyword>
<proteinExistence type="inferred from homology"/>
<evidence type="ECO:0000256" key="3">
    <source>
        <dbReference type="ARBA" id="ARBA00007739"/>
    </source>
</evidence>
<dbReference type="EMBL" id="CP061035">
    <property type="protein sequence ID" value="QQV77142.1"/>
    <property type="molecule type" value="Genomic_DNA"/>
</dbReference>
<evidence type="ECO:0000256" key="5">
    <source>
        <dbReference type="ARBA" id="ARBA00022670"/>
    </source>
</evidence>
<keyword evidence="20" id="KW-1185">Reference proteome</keyword>
<dbReference type="Gene3D" id="3.40.710.10">
    <property type="entry name" value="DD-peptidase/beta-lactamase superfamily"/>
    <property type="match status" value="1"/>
</dbReference>
<dbReference type="Gene3D" id="1.10.3810.10">
    <property type="entry name" value="Biosynthetic peptidoglycan transglycosylase-like"/>
    <property type="match status" value="1"/>
</dbReference>
<feature type="compositionally biased region" description="Pro residues" evidence="15">
    <location>
        <begin position="699"/>
        <end position="711"/>
    </location>
</feature>
<evidence type="ECO:0000256" key="14">
    <source>
        <dbReference type="ARBA" id="ARBA00049902"/>
    </source>
</evidence>
<gene>
    <name evidence="19" type="ORF">H5J25_17690</name>
</gene>
<evidence type="ECO:0000256" key="1">
    <source>
        <dbReference type="ARBA" id="ARBA00004752"/>
    </source>
</evidence>
<evidence type="ECO:0000313" key="19">
    <source>
        <dbReference type="EMBL" id="QQV77142.1"/>
    </source>
</evidence>
<feature type="transmembrane region" description="Helical" evidence="16">
    <location>
        <begin position="21"/>
        <end position="46"/>
    </location>
</feature>
<name>A0A974S422_9SPHN</name>
<evidence type="ECO:0000256" key="2">
    <source>
        <dbReference type="ARBA" id="ARBA00007090"/>
    </source>
</evidence>
<comment type="catalytic activity">
    <reaction evidence="14">
        <text>[GlcNAc-(1-&gt;4)-Mur2Ac(oyl-L-Ala-gamma-D-Glu-L-Lys-D-Ala-D-Ala)](n)-di-trans,octa-cis-undecaprenyl diphosphate + beta-D-GlcNAc-(1-&gt;4)-Mur2Ac(oyl-L-Ala-gamma-D-Glu-L-Lys-D-Ala-D-Ala)-di-trans,octa-cis-undecaprenyl diphosphate = [GlcNAc-(1-&gt;4)-Mur2Ac(oyl-L-Ala-gamma-D-Glu-L-Lys-D-Ala-D-Ala)](n+1)-di-trans,octa-cis-undecaprenyl diphosphate + di-trans,octa-cis-undecaprenyl diphosphate + H(+)</text>
        <dbReference type="Rhea" id="RHEA:23708"/>
        <dbReference type="Rhea" id="RHEA-COMP:9602"/>
        <dbReference type="Rhea" id="RHEA-COMP:9603"/>
        <dbReference type="ChEBI" id="CHEBI:15378"/>
        <dbReference type="ChEBI" id="CHEBI:58405"/>
        <dbReference type="ChEBI" id="CHEBI:60033"/>
        <dbReference type="ChEBI" id="CHEBI:78435"/>
        <dbReference type="EC" id="2.4.99.28"/>
    </reaction>
</comment>
<keyword evidence="16" id="KW-1133">Transmembrane helix</keyword>
<feature type="region of interest" description="Disordered" evidence="15">
    <location>
        <begin position="627"/>
        <end position="814"/>
    </location>
</feature>
<feature type="compositionally biased region" description="Polar residues" evidence="15">
    <location>
        <begin position="784"/>
        <end position="802"/>
    </location>
</feature>
<keyword evidence="10" id="KW-0573">Peptidoglycan synthesis</keyword>
<organism evidence="19 20">
    <name type="scientific">Sphingomonas aliaeris</name>
    <dbReference type="NCBI Taxonomy" id="2759526"/>
    <lineage>
        <taxon>Bacteria</taxon>
        <taxon>Pseudomonadati</taxon>
        <taxon>Pseudomonadota</taxon>
        <taxon>Alphaproteobacteria</taxon>
        <taxon>Sphingomonadales</taxon>
        <taxon>Sphingomonadaceae</taxon>
        <taxon>Sphingomonas</taxon>
    </lineage>
</organism>
<dbReference type="InterPro" id="IPR023346">
    <property type="entry name" value="Lysozyme-like_dom_sf"/>
</dbReference>
<evidence type="ECO:0000259" key="18">
    <source>
        <dbReference type="Pfam" id="PF00912"/>
    </source>
</evidence>
<sequence length="814" mass="87837">MARAPSPKSRSKTRSPWRRRIVRTIQVLFGLGVLALIGLVIAVYVARSQLPSFDELKSSPNGQMIRVHAADGTVIVSLGPSYGEWLSYDQIPDVMRDAMVSVEDRRFRSHPGVDPIGLARSAKLAYQHRGTGRRLQGASTITQQVARTIFLSNKYDVSRKAREAILALAMERKFSKDQILELYLNKVYFGGGAYGIDAASRKFFGHGAETLNLNEAAVIAGLVKAPSRYSPTADAEAAIGRAGVVIQLMRETGTITAAQAAAADPKSVTLAPEPKQNSVRYFTDWALPQLEVLIDETTRPLEVWTTLDLDMQRAADAAIRNNAPKNAQGALVSIDRDGAVRAMVGGTDYVSSIYNRATQAVRQPGSAWKLFVYLAALEAGHKVEDKVVDEPVAINGWSPRNSSGANRGEMTLRTAFAYSVNTVAAKLGQEVGFGTVADMARRFGITTPIDTHPAMVLGTSDVRLIDMTRAFASVANKGVAVTPYGITKVTAQGETIYQQKVDTSQVLVAPYVAAQMTDLLQTAVNTGTGKAAQIGRPVAGKTGTTSSNKDGWFVGFSSGLTTGVWMGRDDARVVPGLQGGTAPARAFAAFMTPAVAKRPIEEFDTKVTLPEWQLEPDEESYFGQADNGLFVDADGNPVDPAAQPQQEDEQVDADGNPLPPPAARPANPSTTTTTTTSPQTEKLDQQWIDRVLDRNQPSRPAPAPRAPPGSPPQTGRPTGRRIAVRIRVRTSEARRHWPSARRATPPDRLRSAHRRARGRPGRGSYARGARPHARRWIGARTPAPESTASCSGSRLTMRNCPSASADRRPTPSPQ</sequence>
<keyword evidence="16" id="KW-0472">Membrane</keyword>
<feature type="compositionally biased region" description="Basic residues" evidence="15">
    <location>
        <begin position="751"/>
        <end position="760"/>
    </location>
</feature>
<dbReference type="Proteomes" id="UP000595894">
    <property type="component" value="Chromosome"/>
</dbReference>
<dbReference type="PANTHER" id="PTHR32282">
    <property type="entry name" value="BINDING PROTEIN TRANSPEPTIDASE, PUTATIVE-RELATED"/>
    <property type="match status" value="1"/>
</dbReference>
<accession>A0A974S422</accession>
<evidence type="ECO:0000313" key="20">
    <source>
        <dbReference type="Proteomes" id="UP000595894"/>
    </source>
</evidence>
<dbReference type="InterPro" id="IPR001460">
    <property type="entry name" value="PCN-bd_Tpept"/>
</dbReference>
<dbReference type="FunFam" id="1.10.3810.10:FF:000001">
    <property type="entry name" value="Penicillin-binding protein 1A"/>
    <property type="match status" value="1"/>
</dbReference>
<dbReference type="SUPFAM" id="SSF53955">
    <property type="entry name" value="Lysozyme-like"/>
    <property type="match status" value="1"/>
</dbReference>
<comment type="pathway">
    <text evidence="1">Cell wall biogenesis; peptidoglycan biosynthesis.</text>
</comment>
<evidence type="ECO:0000256" key="16">
    <source>
        <dbReference type="SAM" id="Phobius"/>
    </source>
</evidence>
<protein>
    <submittedName>
        <fullName evidence="19">PBP1A family penicillin-binding protein</fullName>
    </submittedName>
</protein>
<comment type="similarity">
    <text evidence="2">In the C-terminal section; belongs to the transpeptidase family.</text>
</comment>